<dbReference type="GO" id="GO:0004602">
    <property type="term" value="F:glutathione peroxidase activity"/>
    <property type="evidence" value="ECO:0007669"/>
    <property type="project" value="TreeGrafter"/>
</dbReference>
<comment type="catalytic activity">
    <reaction evidence="3 4">
        <text>RX + glutathione = an S-substituted glutathione + a halide anion + H(+)</text>
        <dbReference type="Rhea" id="RHEA:16437"/>
        <dbReference type="ChEBI" id="CHEBI:15378"/>
        <dbReference type="ChEBI" id="CHEBI:16042"/>
        <dbReference type="ChEBI" id="CHEBI:17792"/>
        <dbReference type="ChEBI" id="CHEBI:57925"/>
        <dbReference type="ChEBI" id="CHEBI:90779"/>
        <dbReference type="EC" id="2.5.1.18"/>
    </reaction>
</comment>
<evidence type="ECO:0000256" key="4">
    <source>
        <dbReference type="PIRNR" id="PIRNR006386"/>
    </source>
</evidence>
<evidence type="ECO:0000256" key="3">
    <source>
        <dbReference type="ARBA" id="ARBA00047960"/>
    </source>
</evidence>
<evidence type="ECO:0000313" key="7">
    <source>
        <dbReference type="EMBL" id="CAD5124200.1"/>
    </source>
</evidence>
<keyword evidence="2 4" id="KW-0808">Transferase</keyword>
<dbReference type="GO" id="GO:0006749">
    <property type="term" value="P:glutathione metabolic process"/>
    <property type="evidence" value="ECO:0007669"/>
    <property type="project" value="TreeGrafter"/>
</dbReference>
<keyword evidence="8" id="KW-1185">Reference proteome</keyword>
<dbReference type="InterPro" id="IPR014440">
    <property type="entry name" value="HCCAis_GSTk"/>
</dbReference>
<dbReference type="Gene3D" id="3.40.30.10">
    <property type="entry name" value="Glutaredoxin"/>
    <property type="match status" value="1"/>
</dbReference>
<sequence length="224" mass="25775">MARRFEIFYDVVSPYSFIGFEMACRLRDTWKINLLLKPFFLGGVMKSSGNTPPAIQCQTKGIYMMKDLENLSRHYNVPVKIDHENFAKVAFEKTTLKPMRYLTAIDMAYPQFTEELSRQFWISFFCKIQDITEPDVIRETSTRAGLNKEQVEKAFEDATSSETKERLTSLTKEAVELGAFGAPWFVIHGKDGKQHTVFGSDRWGVIADILDEEYPGPMRKLSKT</sequence>
<feature type="active site" description="Nucleophile" evidence="5">
    <location>
        <position position="13"/>
    </location>
</feature>
<dbReference type="OrthoDB" id="4664297at2759"/>
<protein>
    <recommendedName>
        <fullName evidence="4">Glutathione S-transferase kappa</fullName>
        <ecNumber evidence="4">2.5.1.18</ecNumber>
    </recommendedName>
</protein>
<dbReference type="InterPro" id="IPR036249">
    <property type="entry name" value="Thioredoxin-like_sf"/>
</dbReference>
<dbReference type="Pfam" id="PF01323">
    <property type="entry name" value="DSBA"/>
    <property type="match status" value="1"/>
</dbReference>
<reference evidence="7 8" key="1">
    <citation type="submission" date="2020-08" db="EMBL/GenBank/DDBJ databases">
        <authorList>
            <person name="Hejnol A."/>
        </authorList>
    </citation>
    <scope>NUCLEOTIDE SEQUENCE [LARGE SCALE GENOMIC DNA]</scope>
</reference>
<dbReference type="EMBL" id="CAJFCJ010000020">
    <property type="protein sequence ID" value="CAD5124200.1"/>
    <property type="molecule type" value="Genomic_DNA"/>
</dbReference>
<dbReference type="GO" id="GO:0005739">
    <property type="term" value="C:mitochondrion"/>
    <property type="evidence" value="ECO:0007669"/>
    <property type="project" value="TreeGrafter"/>
</dbReference>
<dbReference type="PANTHER" id="PTHR42943:SF2">
    <property type="entry name" value="GLUTATHIONE S-TRANSFERASE KAPPA 1"/>
    <property type="match status" value="1"/>
</dbReference>
<gene>
    <name evidence="7" type="ORF">DGYR_LOCUS11776</name>
</gene>
<evidence type="ECO:0000259" key="6">
    <source>
        <dbReference type="Pfam" id="PF01323"/>
    </source>
</evidence>
<dbReference type="AlphaFoldDB" id="A0A7I8W7I1"/>
<dbReference type="PIRSF" id="PIRSF006386">
    <property type="entry name" value="HCCAis_GSTk"/>
    <property type="match status" value="1"/>
</dbReference>
<dbReference type="InterPro" id="IPR051924">
    <property type="entry name" value="GST_Kappa/NadH"/>
</dbReference>
<evidence type="ECO:0000256" key="2">
    <source>
        <dbReference type="ARBA" id="ARBA00022679"/>
    </source>
</evidence>
<dbReference type="Proteomes" id="UP000549394">
    <property type="component" value="Unassembled WGS sequence"/>
</dbReference>
<organism evidence="7 8">
    <name type="scientific">Dimorphilus gyrociliatus</name>
    <dbReference type="NCBI Taxonomy" id="2664684"/>
    <lineage>
        <taxon>Eukaryota</taxon>
        <taxon>Metazoa</taxon>
        <taxon>Spiralia</taxon>
        <taxon>Lophotrochozoa</taxon>
        <taxon>Annelida</taxon>
        <taxon>Polychaeta</taxon>
        <taxon>Polychaeta incertae sedis</taxon>
        <taxon>Dinophilidae</taxon>
        <taxon>Dimorphilus</taxon>
    </lineage>
</organism>
<comment type="similarity">
    <text evidence="1 4">Belongs to the GST superfamily. Kappa family.</text>
</comment>
<name>A0A7I8W7I1_9ANNE</name>
<evidence type="ECO:0000313" key="8">
    <source>
        <dbReference type="Proteomes" id="UP000549394"/>
    </source>
</evidence>
<proteinExistence type="inferred from homology"/>
<dbReference type="InterPro" id="IPR001853">
    <property type="entry name" value="DSBA-like_thioredoxin_dom"/>
</dbReference>
<feature type="domain" description="DSBA-like thioredoxin" evidence="6">
    <location>
        <begin position="6"/>
        <end position="210"/>
    </location>
</feature>
<dbReference type="GO" id="GO:0004364">
    <property type="term" value="F:glutathione transferase activity"/>
    <property type="evidence" value="ECO:0007669"/>
    <property type="project" value="UniProtKB-UniRule"/>
</dbReference>
<dbReference type="SUPFAM" id="SSF52833">
    <property type="entry name" value="Thioredoxin-like"/>
    <property type="match status" value="1"/>
</dbReference>
<accession>A0A7I8W7I1</accession>
<dbReference type="EC" id="2.5.1.18" evidence="4"/>
<evidence type="ECO:0000256" key="5">
    <source>
        <dbReference type="PIRSR" id="PIRSR006386-1"/>
    </source>
</evidence>
<dbReference type="FunFam" id="3.40.30.10:FF:000096">
    <property type="entry name" value="Glutathione S-transferase kappa"/>
    <property type="match status" value="1"/>
</dbReference>
<dbReference type="GO" id="GO:0005777">
    <property type="term" value="C:peroxisome"/>
    <property type="evidence" value="ECO:0007669"/>
    <property type="project" value="TreeGrafter"/>
</dbReference>
<evidence type="ECO:0000256" key="1">
    <source>
        <dbReference type="ARBA" id="ARBA00006494"/>
    </source>
</evidence>
<dbReference type="PANTHER" id="PTHR42943">
    <property type="entry name" value="GLUTATHIONE S-TRANSFERASE KAPPA"/>
    <property type="match status" value="1"/>
</dbReference>
<comment type="caution">
    <text evidence="7">The sequence shown here is derived from an EMBL/GenBank/DDBJ whole genome shotgun (WGS) entry which is preliminary data.</text>
</comment>